<comment type="caution">
    <text evidence="7">The sequence shown here is derived from an EMBL/GenBank/DDBJ whole genome shotgun (WGS) entry which is preliminary data.</text>
</comment>
<evidence type="ECO:0000313" key="7">
    <source>
        <dbReference type="EMBL" id="HDN84888.1"/>
    </source>
</evidence>
<keyword evidence="5" id="KW-0449">Lipoprotein</keyword>
<dbReference type="InterPro" id="IPR006059">
    <property type="entry name" value="SBP"/>
</dbReference>
<name>A0A7V0QTB3_UNCAE</name>
<keyword evidence="1" id="KW-1003">Cell membrane</keyword>
<feature type="chain" id="PRO_5031477458" evidence="6">
    <location>
        <begin position="27"/>
        <end position="433"/>
    </location>
</feature>
<dbReference type="InterPro" id="IPR050490">
    <property type="entry name" value="Bact_solute-bd_prot1"/>
</dbReference>
<accession>A0A7V0QTB3</accession>
<dbReference type="PANTHER" id="PTHR43649">
    <property type="entry name" value="ARABINOSE-BINDING PROTEIN-RELATED"/>
    <property type="match status" value="1"/>
</dbReference>
<dbReference type="EMBL" id="DRBC01000236">
    <property type="protein sequence ID" value="HDN84888.1"/>
    <property type="molecule type" value="Genomic_DNA"/>
</dbReference>
<dbReference type="CDD" id="cd13585">
    <property type="entry name" value="PBP2_TMBP_like"/>
    <property type="match status" value="1"/>
</dbReference>
<organism evidence="7">
    <name type="scientific">Aerophobetes bacterium</name>
    <dbReference type="NCBI Taxonomy" id="2030807"/>
    <lineage>
        <taxon>Bacteria</taxon>
        <taxon>Candidatus Aerophobota</taxon>
    </lineage>
</organism>
<keyword evidence="3" id="KW-0472">Membrane</keyword>
<dbReference type="AlphaFoldDB" id="A0A7V0QTB3"/>
<dbReference type="PANTHER" id="PTHR43649:SF33">
    <property type="entry name" value="POLYGALACTURONAN_RHAMNOGALACTURONAN-BINDING PROTEIN YTCQ"/>
    <property type="match status" value="1"/>
</dbReference>
<feature type="signal peptide" evidence="6">
    <location>
        <begin position="1"/>
        <end position="26"/>
    </location>
</feature>
<keyword evidence="2 6" id="KW-0732">Signal</keyword>
<sequence>MKKKNKIFLPMMVALILVSGISSVLASPTDIKLTVWKPSWGIDEKYLVPIFKKFEKSNPGVRIEYLFHPWEGLMERYTTAFMAGHPPDLFYLPDVHYPKLAASGLLAKLDEFFPQDIVKVKKEYMQRWWNSAIYKGHVYGIPYVHVGITLAYNKDLFDEGGIEYPAPMDDPKFSEWTWNKFVEVAQKLTIPEKDQWGYAWAANWAGDAEVWMYCYIWQAGAEIINEEGTGVGFDNKAGLTAFKFMNDLVNTYRVVPDGGMNPKFHDYFYTGHAAIAPFDCYQVTAMVKDYPELNIGITPYAQGPGRNLLDGRGMHANVGFWLMSNRCDYKDIAYKLMKFLTSKEYCEEYINAAGLFGCRKDYEMKIDNPKAQELGKIILAAAERYGHAYPINPHQIEVNPVFYAEVQNMVQQLKTPEQAWKDAVNRINEILKR</sequence>
<keyword evidence="4" id="KW-0564">Palmitate</keyword>
<evidence type="ECO:0000256" key="1">
    <source>
        <dbReference type="ARBA" id="ARBA00022475"/>
    </source>
</evidence>
<evidence type="ECO:0000256" key="5">
    <source>
        <dbReference type="ARBA" id="ARBA00023288"/>
    </source>
</evidence>
<protein>
    <submittedName>
        <fullName evidence="7">Sugar ABC transporter substrate-binding protein</fullName>
    </submittedName>
</protein>
<dbReference type="Gene3D" id="3.40.190.10">
    <property type="entry name" value="Periplasmic binding protein-like II"/>
    <property type="match status" value="1"/>
</dbReference>
<evidence type="ECO:0000256" key="2">
    <source>
        <dbReference type="ARBA" id="ARBA00022729"/>
    </source>
</evidence>
<evidence type="ECO:0000256" key="4">
    <source>
        <dbReference type="ARBA" id="ARBA00023139"/>
    </source>
</evidence>
<dbReference type="Pfam" id="PF01547">
    <property type="entry name" value="SBP_bac_1"/>
    <property type="match status" value="1"/>
</dbReference>
<evidence type="ECO:0000256" key="6">
    <source>
        <dbReference type="SAM" id="SignalP"/>
    </source>
</evidence>
<gene>
    <name evidence="7" type="ORF">ENG47_03920</name>
</gene>
<proteinExistence type="predicted"/>
<dbReference type="Proteomes" id="UP000885660">
    <property type="component" value="Unassembled WGS sequence"/>
</dbReference>
<dbReference type="SUPFAM" id="SSF53850">
    <property type="entry name" value="Periplasmic binding protein-like II"/>
    <property type="match status" value="1"/>
</dbReference>
<evidence type="ECO:0000256" key="3">
    <source>
        <dbReference type="ARBA" id="ARBA00023136"/>
    </source>
</evidence>
<reference evidence="7" key="1">
    <citation type="journal article" date="2020" name="mSystems">
        <title>Genome- and Community-Level Interaction Insights into Carbon Utilization and Element Cycling Functions of Hydrothermarchaeota in Hydrothermal Sediment.</title>
        <authorList>
            <person name="Zhou Z."/>
            <person name="Liu Y."/>
            <person name="Xu W."/>
            <person name="Pan J."/>
            <person name="Luo Z.H."/>
            <person name="Li M."/>
        </authorList>
    </citation>
    <scope>NUCLEOTIDE SEQUENCE [LARGE SCALE GENOMIC DNA]</scope>
    <source>
        <strain evidence="7">HyVt-219</strain>
    </source>
</reference>